<dbReference type="GO" id="GO:0008237">
    <property type="term" value="F:metallopeptidase activity"/>
    <property type="evidence" value="ECO:0007669"/>
    <property type="project" value="UniProtKB-KW"/>
</dbReference>
<evidence type="ECO:0000313" key="16">
    <source>
        <dbReference type="Proteomes" id="UP000240739"/>
    </source>
</evidence>
<dbReference type="EMBL" id="PYYB01000001">
    <property type="protein sequence ID" value="PTL60570.1"/>
    <property type="molecule type" value="Genomic_DNA"/>
</dbReference>
<evidence type="ECO:0000256" key="13">
    <source>
        <dbReference type="SAM" id="Phobius"/>
    </source>
</evidence>
<evidence type="ECO:0000256" key="10">
    <source>
        <dbReference type="ARBA" id="ARBA00023049"/>
    </source>
</evidence>
<feature type="transmembrane region" description="Helical" evidence="13">
    <location>
        <begin position="162"/>
        <end position="182"/>
    </location>
</feature>
<feature type="transmembrane region" description="Helical" evidence="13">
    <location>
        <begin position="59"/>
        <end position="81"/>
    </location>
</feature>
<keyword evidence="10" id="KW-0482">Metalloprotease</keyword>
<dbReference type="InterPro" id="IPR008915">
    <property type="entry name" value="Peptidase_M50"/>
</dbReference>
<dbReference type="PANTHER" id="PTHR39188:SF3">
    <property type="entry name" value="STAGE IV SPORULATION PROTEIN FB"/>
    <property type="match status" value="1"/>
</dbReference>
<evidence type="ECO:0000256" key="7">
    <source>
        <dbReference type="ARBA" id="ARBA00022801"/>
    </source>
</evidence>
<evidence type="ECO:0000256" key="6">
    <source>
        <dbReference type="ARBA" id="ARBA00022723"/>
    </source>
</evidence>
<keyword evidence="5 13" id="KW-0812">Transmembrane</keyword>
<keyword evidence="6" id="KW-0479">Metal-binding</keyword>
<comment type="subcellular location">
    <subcellularLocation>
        <location evidence="2">Membrane</location>
        <topology evidence="2">Multi-pass membrane protein</topology>
    </subcellularLocation>
</comment>
<evidence type="ECO:0000256" key="2">
    <source>
        <dbReference type="ARBA" id="ARBA00004141"/>
    </source>
</evidence>
<comment type="caution">
    <text evidence="15">The sequence shown here is derived from an EMBL/GenBank/DDBJ whole genome shotgun (WGS) entry which is preliminary data.</text>
</comment>
<feature type="region of interest" description="Disordered" evidence="12">
    <location>
        <begin position="1"/>
        <end position="55"/>
    </location>
</feature>
<evidence type="ECO:0000313" key="15">
    <source>
        <dbReference type="EMBL" id="PTL60570.1"/>
    </source>
</evidence>
<dbReference type="GO" id="GO:0006508">
    <property type="term" value="P:proteolysis"/>
    <property type="evidence" value="ECO:0007669"/>
    <property type="project" value="UniProtKB-KW"/>
</dbReference>
<comment type="similarity">
    <text evidence="3">Belongs to the peptidase M50B family.</text>
</comment>
<evidence type="ECO:0000256" key="5">
    <source>
        <dbReference type="ARBA" id="ARBA00022692"/>
    </source>
</evidence>
<keyword evidence="16" id="KW-1185">Reference proteome</keyword>
<feature type="compositionally biased region" description="Low complexity" evidence="12">
    <location>
        <begin position="21"/>
        <end position="31"/>
    </location>
</feature>
<evidence type="ECO:0000256" key="11">
    <source>
        <dbReference type="ARBA" id="ARBA00023136"/>
    </source>
</evidence>
<reference evidence="15 16" key="1">
    <citation type="submission" date="2018-03" db="EMBL/GenBank/DDBJ databases">
        <title>Aquarubrobacter algicola gen. nov., sp. nov., a novel actinobacterium isolated from shallow eutrophic lake during the end of cyanobacterial harmful algal blooms.</title>
        <authorList>
            <person name="Chun S.J."/>
        </authorList>
    </citation>
    <scope>NUCLEOTIDE SEQUENCE [LARGE SCALE GENOMIC DNA]</scope>
    <source>
        <strain evidence="15 16">Seoho-28</strain>
    </source>
</reference>
<proteinExistence type="inferred from homology"/>
<keyword evidence="7" id="KW-0378">Hydrolase</keyword>
<feature type="compositionally biased region" description="Pro residues" evidence="12">
    <location>
        <begin position="1"/>
        <end position="20"/>
    </location>
</feature>
<gene>
    <name evidence="15" type="ORF">C7Y72_13440</name>
</gene>
<feature type="domain" description="Peptidase M50" evidence="14">
    <location>
        <begin position="108"/>
        <end position="179"/>
    </location>
</feature>
<dbReference type="AlphaFoldDB" id="A0A2T4UMV2"/>
<name>A0A2T4UMV2_9ACTN</name>
<protein>
    <recommendedName>
        <fullName evidence="14">Peptidase M50 domain-containing protein</fullName>
    </recommendedName>
</protein>
<feature type="transmembrane region" description="Helical" evidence="13">
    <location>
        <begin position="279"/>
        <end position="300"/>
    </location>
</feature>
<dbReference type="Pfam" id="PF02163">
    <property type="entry name" value="Peptidase_M50"/>
    <property type="match status" value="1"/>
</dbReference>
<evidence type="ECO:0000256" key="3">
    <source>
        <dbReference type="ARBA" id="ARBA00007931"/>
    </source>
</evidence>
<evidence type="ECO:0000256" key="12">
    <source>
        <dbReference type="SAM" id="MobiDB-lite"/>
    </source>
</evidence>
<evidence type="ECO:0000256" key="1">
    <source>
        <dbReference type="ARBA" id="ARBA00001947"/>
    </source>
</evidence>
<comment type="cofactor">
    <cofactor evidence="1">
        <name>Zn(2+)</name>
        <dbReference type="ChEBI" id="CHEBI:29105"/>
    </cofactor>
</comment>
<dbReference type="RefSeq" id="WP_107569323.1">
    <property type="nucleotide sequence ID" value="NZ_PYYB01000001.1"/>
</dbReference>
<dbReference type="PANTHER" id="PTHR39188">
    <property type="entry name" value="MEMBRANE-ASSOCIATED ZINC METALLOPROTEASE M50B"/>
    <property type="match status" value="1"/>
</dbReference>
<sequence length="307" mass="32816">MSPPGHPPTPPAGWLPPAAAPDPARLPDAAAGTGPDDRPDSPAGVPSDPPPRPDGWRRYVGPVAVVGAFLLKFGKVAFVALKGAKFLTTSLSMLVSIAAYSLIWGIWFAIGFVVLLLVHELGHGLQMRREGIKTSPIVFVPFMGAVIAMKDLPKDAAMEARVGLAGPVLGSLAAALCLVPYALTGDEFWRALAFVGFFLNLFNLAPVTPLDGGRAIAALTPWMWFVGLGLVFVMVFTFPSPILILIALLGAFDVYTRWKRRAEPGGREYYRVPKGTRARVAAVYVTLLVALAVGMDATFLERDLDDV</sequence>
<dbReference type="GO" id="GO:0046872">
    <property type="term" value="F:metal ion binding"/>
    <property type="evidence" value="ECO:0007669"/>
    <property type="project" value="UniProtKB-KW"/>
</dbReference>
<dbReference type="OrthoDB" id="9781963at2"/>
<feature type="transmembrane region" description="Helical" evidence="13">
    <location>
        <begin position="93"/>
        <end position="119"/>
    </location>
</feature>
<keyword evidence="11 13" id="KW-0472">Membrane</keyword>
<keyword evidence="4" id="KW-0645">Protease</keyword>
<organism evidence="15 16">
    <name type="scientific">Paraconexibacter algicola</name>
    <dbReference type="NCBI Taxonomy" id="2133960"/>
    <lineage>
        <taxon>Bacteria</taxon>
        <taxon>Bacillati</taxon>
        <taxon>Actinomycetota</taxon>
        <taxon>Thermoleophilia</taxon>
        <taxon>Solirubrobacterales</taxon>
        <taxon>Paraconexibacteraceae</taxon>
        <taxon>Paraconexibacter</taxon>
    </lineage>
</organism>
<keyword evidence="8" id="KW-0862">Zinc</keyword>
<dbReference type="GO" id="GO:0016020">
    <property type="term" value="C:membrane"/>
    <property type="evidence" value="ECO:0007669"/>
    <property type="project" value="UniProtKB-SubCell"/>
</dbReference>
<accession>A0A2T4UMV2</accession>
<feature type="transmembrane region" description="Helical" evidence="13">
    <location>
        <begin position="131"/>
        <end position="150"/>
    </location>
</feature>
<evidence type="ECO:0000259" key="14">
    <source>
        <dbReference type="Pfam" id="PF02163"/>
    </source>
</evidence>
<feature type="transmembrane region" description="Helical" evidence="13">
    <location>
        <begin position="188"/>
        <end position="208"/>
    </location>
</feature>
<evidence type="ECO:0000256" key="9">
    <source>
        <dbReference type="ARBA" id="ARBA00022989"/>
    </source>
</evidence>
<dbReference type="Proteomes" id="UP000240739">
    <property type="component" value="Unassembled WGS sequence"/>
</dbReference>
<evidence type="ECO:0000256" key="4">
    <source>
        <dbReference type="ARBA" id="ARBA00022670"/>
    </source>
</evidence>
<dbReference type="CDD" id="cd06160">
    <property type="entry name" value="S2P-M50_like_2"/>
    <property type="match status" value="1"/>
</dbReference>
<evidence type="ECO:0000256" key="8">
    <source>
        <dbReference type="ARBA" id="ARBA00022833"/>
    </source>
</evidence>
<keyword evidence="9 13" id="KW-1133">Transmembrane helix</keyword>